<accession>A0A7T3S656</accession>
<dbReference type="InterPro" id="IPR031617">
    <property type="entry name" value="PelG"/>
</dbReference>
<feature type="transmembrane region" description="Helical" evidence="1">
    <location>
        <begin position="284"/>
        <end position="305"/>
    </location>
</feature>
<evidence type="ECO:0000313" key="4">
    <source>
        <dbReference type="Proteomes" id="UP000596196"/>
    </source>
</evidence>
<feature type="transmembrane region" description="Helical" evidence="1">
    <location>
        <begin position="404"/>
        <end position="422"/>
    </location>
</feature>
<keyword evidence="1" id="KW-0812">Transmembrane</keyword>
<dbReference type="EMBL" id="CP065877">
    <property type="protein sequence ID" value="QQA16030.1"/>
    <property type="molecule type" value="Genomic_DNA"/>
</dbReference>
<feature type="transmembrane region" description="Helical" evidence="1">
    <location>
        <begin position="554"/>
        <end position="572"/>
    </location>
</feature>
<dbReference type="Pfam" id="PF16933">
    <property type="entry name" value="PelG"/>
    <property type="match status" value="1"/>
</dbReference>
<organism evidence="3 4">
    <name type="scientific">Bacillus mycoides</name>
    <dbReference type="NCBI Taxonomy" id="1405"/>
    <lineage>
        <taxon>Bacteria</taxon>
        <taxon>Bacillati</taxon>
        <taxon>Bacillota</taxon>
        <taxon>Bacilli</taxon>
        <taxon>Bacillales</taxon>
        <taxon>Bacillaceae</taxon>
        <taxon>Bacillus</taxon>
        <taxon>Bacillus cereus group</taxon>
    </lineage>
</organism>
<evidence type="ECO:0000256" key="1">
    <source>
        <dbReference type="SAM" id="Phobius"/>
    </source>
</evidence>
<dbReference type="Gene3D" id="3.40.50.2000">
    <property type="entry name" value="Glycogen Phosphorylase B"/>
    <property type="match status" value="2"/>
</dbReference>
<feature type="domain" description="DUF3492" evidence="2">
    <location>
        <begin position="8"/>
        <end position="131"/>
    </location>
</feature>
<feature type="transmembrane region" description="Helical" evidence="1">
    <location>
        <begin position="495"/>
        <end position="518"/>
    </location>
</feature>
<feature type="transmembrane region" description="Helical" evidence="1">
    <location>
        <begin position="317"/>
        <end position="342"/>
    </location>
</feature>
<name>A0A7T3S656_BACMY</name>
<dbReference type="Pfam" id="PF11997">
    <property type="entry name" value="DUF3492"/>
    <property type="match status" value="1"/>
</dbReference>
<dbReference type="PANTHER" id="PTHR12526">
    <property type="entry name" value="GLYCOSYLTRANSFERASE"/>
    <property type="match status" value="1"/>
</dbReference>
<feature type="transmembrane region" description="Helical" evidence="1">
    <location>
        <begin position="252"/>
        <end position="272"/>
    </location>
</feature>
<protein>
    <submittedName>
        <fullName evidence="3">Exopolysaccharide Pel transporter PelG</fullName>
    </submittedName>
</protein>
<keyword evidence="4" id="KW-1185">Reference proteome</keyword>
<evidence type="ECO:0000259" key="2">
    <source>
        <dbReference type="Pfam" id="PF11997"/>
    </source>
</evidence>
<evidence type="ECO:0000313" key="3">
    <source>
        <dbReference type="EMBL" id="QQA16030.1"/>
    </source>
</evidence>
<feature type="transmembrane region" description="Helical" evidence="1">
    <location>
        <begin position="363"/>
        <end position="384"/>
    </location>
</feature>
<feature type="transmembrane region" description="Helical" evidence="1">
    <location>
        <begin position="467"/>
        <end position="483"/>
    </location>
</feature>
<dbReference type="SUPFAM" id="SSF53756">
    <property type="entry name" value="UDP-Glycosyltransferase/glycogen phosphorylase"/>
    <property type="match status" value="1"/>
</dbReference>
<keyword evidence="1" id="KW-0472">Membrane</keyword>
<dbReference type="NCBIfam" id="NF038011">
    <property type="entry name" value="PelF"/>
    <property type="match status" value="1"/>
</dbReference>
<feature type="transmembrane region" description="Helical" evidence="1">
    <location>
        <begin position="530"/>
        <end position="548"/>
    </location>
</feature>
<dbReference type="InterPro" id="IPR022622">
    <property type="entry name" value="DUF3492"/>
</dbReference>
<dbReference type="PANTHER" id="PTHR12526:SF608">
    <property type="entry name" value="PELF"/>
    <property type="match status" value="1"/>
</dbReference>
<dbReference type="RefSeq" id="WP_078214134.1">
    <property type="nucleotide sequence ID" value="NZ_CP035965.1"/>
</dbReference>
<gene>
    <name evidence="3" type="primary">pelG</name>
    <name evidence="3" type="ORF">I6G81_27355</name>
</gene>
<proteinExistence type="predicted"/>
<keyword evidence="1" id="KW-1133">Transmembrane helix</keyword>
<dbReference type="Proteomes" id="UP000596196">
    <property type="component" value="Chromosome"/>
</dbReference>
<dbReference type="InterPro" id="IPR047691">
    <property type="entry name" value="PelF-like"/>
</dbReference>
<sequence>MNTCYLYEESSGSFLNYFWMWRSMFTPIIQILQIDFPELDLIHSVSTGYGGLLGAAISAKSDIPFILTEHGIYSREREEEILQSTWIPIEYKKRWISFFHHLSHQAYEQAADVITLFGRNSAYQKELGAPAHKLKIIPNGVTLSDYKGLRKPKYNSDKLIISAIIRVVPIKDVKIMIYAAKLLLEKDIPFIFYLLGLDTEEAEYAQECRDLIQQLGLEEHVIMTGKVNIKDYLKQTDILVLTSISEGQPLALYYKIVMLFLFLALNIIWIQSIYLTTAKDYQSIALAFLIGSIFSLSGIALIAYWHPTLGIEHGLALLLLISFTIGTFITLVWLSIVIVRMFPNSDATEQFTFLSYLDKYPELFWSSLLYNIGIWVCNFVIWFGEGRGNIENTFIYHQIYDTSVFWAYLSIIPIYIFFVVSIETRFYERYKKFFGSVNNGATLNTILQLKESMNFVLKQEMERIPRNQGIFSLLIIFIIWMFSSQSGNVTLEYSILQLTIIGAYANGMVLVITLLLLYFEDRKGAFRTSALFFSANLLLSLLLLPFGFNGYGISFALGSSITFLYAISRLFTYIKDIDYYTFCQSNTPIKRRTFFTKFANKLNGNK</sequence>
<reference evidence="3 4" key="1">
    <citation type="submission" date="2020-12" db="EMBL/GenBank/DDBJ databases">
        <title>FDA dAtabase for Regulatory Grade micrObial Sequences (FDA-ARGOS): Supporting development and validation of Infectious Disease Dx tests.</title>
        <authorList>
            <person name="Nelson B."/>
            <person name="Plummer A."/>
            <person name="Tallon L."/>
            <person name="Sadzewicz L."/>
            <person name="Zhao X."/>
            <person name="Boylan J."/>
            <person name="Ott S."/>
            <person name="Bowen H."/>
            <person name="Vavikolanu K."/>
            <person name="Mehta A."/>
            <person name="Aluvathingal J."/>
            <person name="Nadendla S."/>
            <person name="Myers T."/>
            <person name="Yan Y."/>
            <person name="Sichtig H."/>
        </authorList>
    </citation>
    <scope>NUCLEOTIDE SEQUENCE [LARGE SCALE GENOMIC DNA]</scope>
    <source>
        <strain evidence="3 4">FDAARGOS_924</strain>
    </source>
</reference>